<gene>
    <name evidence="2" type="ORF">CC86DRAFT_438247</name>
</gene>
<protein>
    <recommendedName>
        <fullName evidence="1">SRR1-like domain-containing protein</fullName>
    </recommendedName>
</protein>
<name>A0A6A7A678_9PLEO</name>
<dbReference type="AlphaFoldDB" id="A0A6A7A678"/>
<dbReference type="PANTHER" id="PTHR42080:SF1">
    <property type="entry name" value="SRR1-LIKE DOMAIN-CONTAINING PROTEIN"/>
    <property type="match status" value="1"/>
</dbReference>
<reference evidence="2" key="1">
    <citation type="journal article" date="2020" name="Stud. Mycol.">
        <title>101 Dothideomycetes genomes: a test case for predicting lifestyles and emergence of pathogens.</title>
        <authorList>
            <person name="Haridas S."/>
            <person name="Albert R."/>
            <person name="Binder M."/>
            <person name="Bloem J."/>
            <person name="Labutti K."/>
            <person name="Salamov A."/>
            <person name="Andreopoulos B."/>
            <person name="Baker S."/>
            <person name="Barry K."/>
            <person name="Bills G."/>
            <person name="Bluhm B."/>
            <person name="Cannon C."/>
            <person name="Castanera R."/>
            <person name="Culley D."/>
            <person name="Daum C."/>
            <person name="Ezra D."/>
            <person name="Gonzalez J."/>
            <person name="Henrissat B."/>
            <person name="Kuo A."/>
            <person name="Liang C."/>
            <person name="Lipzen A."/>
            <person name="Lutzoni F."/>
            <person name="Magnuson J."/>
            <person name="Mondo S."/>
            <person name="Nolan M."/>
            <person name="Ohm R."/>
            <person name="Pangilinan J."/>
            <person name="Park H.-J."/>
            <person name="Ramirez L."/>
            <person name="Alfaro M."/>
            <person name="Sun H."/>
            <person name="Tritt A."/>
            <person name="Yoshinaga Y."/>
            <person name="Zwiers L.-H."/>
            <person name="Turgeon B."/>
            <person name="Goodwin S."/>
            <person name="Spatafora J."/>
            <person name="Crous P."/>
            <person name="Grigoriev I."/>
        </authorList>
    </citation>
    <scope>NUCLEOTIDE SEQUENCE</scope>
    <source>
        <strain evidence="2">CBS 113818</strain>
    </source>
</reference>
<dbReference type="InterPro" id="IPR012942">
    <property type="entry name" value="SRR1-like"/>
</dbReference>
<evidence type="ECO:0000259" key="1">
    <source>
        <dbReference type="Pfam" id="PF07985"/>
    </source>
</evidence>
<dbReference type="Pfam" id="PF07985">
    <property type="entry name" value="SRR1"/>
    <property type="match status" value="1"/>
</dbReference>
<accession>A0A6A7A678</accession>
<dbReference type="PANTHER" id="PTHR42080">
    <property type="entry name" value="SRR1 DOMAIN-CONTAINING PROTEIN"/>
    <property type="match status" value="1"/>
</dbReference>
<dbReference type="OrthoDB" id="5230585at2759"/>
<sequence>MSSSSEDENWGIKRALSTPTWTSGQVAALRRLFGHHFYTAEYMQHLVECEEALNKEPFEATIRTFDVKAWSTRDPKKCCDKEGRVAAMKEIRRGWAEDLPFHAKMETYIEKFAKRMVEVKSITCFGLSKLRIDPDLVGLHAAQNYLQYVAALEVRDMIAEVQEIPKESIPIYVQDPAYCSNCKKIIEEELGFTVVPGNSDFLKVNGNTFIVSKAPAAPFYMGACKAEMLMEMRKSPGPDSDQEEADTEAKVPYDDWLVGMGSVFGEVGWYFKEKRFG</sequence>
<dbReference type="EMBL" id="MU006222">
    <property type="protein sequence ID" value="KAF2828801.1"/>
    <property type="molecule type" value="Genomic_DNA"/>
</dbReference>
<evidence type="ECO:0000313" key="2">
    <source>
        <dbReference type="EMBL" id="KAF2828801.1"/>
    </source>
</evidence>
<evidence type="ECO:0000313" key="3">
    <source>
        <dbReference type="Proteomes" id="UP000799424"/>
    </source>
</evidence>
<feature type="domain" description="SRR1-like" evidence="1">
    <location>
        <begin position="113"/>
        <end position="211"/>
    </location>
</feature>
<proteinExistence type="predicted"/>
<keyword evidence="3" id="KW-1185">Reference proteome</keyword>
<dbReference type="Proteomes" id="UP000799424">
    <property type="component" value="Unassembled WGS sequence"/>
</dbReference>
<organism evidence="2 3">
    <name type="scientific">Ophiobolus disseminans</name>
    <dbReference type="NCBI Taxonomy" id="1469910"/>
    <lineage>
        <taxon>Eukaryota</taxon>
        <taxon>Fungi</taxon>
        <taxon>Dikarya</taxon>
        <taxon>Ascomycota</taxon>
        <taxon>Pezizomycotina</taxon>
        <taxon>Dothideomycetes</taxon>
        <taxon>Pleosporomycetidae</taxon>
        <taxon>Pleosporales</taxon>
        <taxon>Pleosporineae</taxon>
        <taxon>Phaeosphaeriaceae</taxon>
        <taxon>Ophiobolus</taxon>
    </lineage>
</organism>